<sequence>MPRDDSGAITSFNRSNDPSWQIDIPGLAQLLLRFGADGLKRLQLSGVDIHAIGCLLYLGEITPASVAFRSKLQKTRDIQRSKTWWIHEVAQYRSGVNFVVDELLKIRAGENILALFTAIISTLEESSIEVLNLLFDKFGAGMQNTPSIAQLENIRSVCLNLARDMDFKDRLAEFHHWLITQTSHEGATPINYEEAIPSTTTIVDLVGILKDMSTQAMDRRSRLAYYGPCGAAWLMLYAKEILGFSVCLVFRNGDTIPLSGEFSAADVLLFLQASDTTDVFKCLERPSDIITLTSAPRDQSLLLDWQLSCGEGGVDFFALICRWNMKDRQEIGDLIYSISAEYIERRVACRGHGDHPRCNETYHGQNVASMLNVLRQTLHLIGLPDQFTRKTSWRDDHFSHNFVDGTPRAELILRQFSSMLQDTDQSTIHRCGHTRLQPREITTPFSICLRCHLYDVVREIAYFSSSLVFSDWYLAFKKVSHRRLLTGGDSLAQLAYTGFGDLYDSPGSKELHIEGFNETGLVGLANELAAICSDSAYASDLIQSNKHKFLGISIDGTLMVNYRAIEPNLRPGPWLILRDGQFSLHGEQRSLLVASLHHGSSSCGHGENIKNPITPTDLFPRIILSVKASLQRDTIRMQYTVSYESKGDNGGSMRFEMDVPVLNISDGLQVLHVGPSCPHRFEAPLQVSEVRKDDDSDDTGQSKSYFRDSVGNLWQIRDTLQFDALRRSFAVFHLYPAKGNAVAQWASVALAGYLLKRYQTFKHNGLYLQQKACLACTADYTKAHLGTSETYDACIITAGK</sequence>
<organism evidence="1 2">
    <name type="scientific">Viridothelium virens</name>
    <name type="common">Speckled blister lichen</name>
    <name type="synonym">Trypethelium virens</name>
    <dbReference type="NCBI Taxonomy" id="1048519"/>
    <lineage>
        <taxon>Eukaryota</taxon>
        <taxon>Fungi</taxon>
        <taxon>Dikarya</taxon>
        <taxon>Ascomycota</taxon>
        <taxon>Pezizomycotina</taxon>
        <taxon>Dothideomycetes</taxon>
        <taxon>Dothideomycetes incertae sedis</taxon>
        <taxon>Trypetheliales</taxon>
        <taxon>Trypetheliaceae</taxon>
        <taxon>Viridothelium</taxon>
    </lineage>
</organism>
<reference evidence="1" key="1">
    <citation type="journal article" date="2020" name="Stud. Mycol.">
        <title>101 Dothideomycetes genomes: a test case for predicting lifestyles and emergence of pathogens.</title>
        <authorList>
            <person name="Haridas S."/>
            <person name="Albert R."/>
            <person name="Binder M."/>
            <person name="Bloem J."/>
            <person name="Labutti K."/>
            <person name="Salamov A."/>
            <person name="Andreopoulos B."/>
            <person name="Baker S."/>
            <person name="Barry K."/>
            <person name="Bills G."/>
            <person name="Bluhm B."/>
            <person name="Cannon C."/>
            <person name="Castanera R."/>
            <person name="Culley D."/>
            <person name="Daum C."/>
            <person name="Ezra D."/>
            <person name="Gonzalez J."/>
            <person name="Henrissat B."/>
            <person name="Kuo A."/>
            <person name="Liang C."/>
            <person name="Lipzen A."/>
            <person name="Lutzoni F."/>
            <person name="Magnuson J."/>
            <person name="Mondo S."/>
            <person name="Nolan M."/>
            <person name="Ohm R."/>
            <person name="Pangilinan J."/>
            <person name="Park H.-J."/>
            <person name="Ramirez L."/>
            <person name="Alfaro M."/>
            <person name="Sun H."/>
            <person name="Tritt A."/>
            <person name="Yoshinaga Y."/>
            <person name="Zwiers L.-H."/>
            <person name="Turgeon B."/>
            <person name="Goodwin S."/>
            <person name="Spatafora J."/>
            <person name="Crous P."/>
            <person name="Grigoriev I."/>
        </authorList>
    </citation>
    <scope>NUCLEOTIDE SEQUENCE</scope>
    <source>
        <strain evidence="1">Tuck. ex Michener</strain>
    </source>
</reference>
<dbReference type="OrthoDB" id="3940987at2759"/>
<proteinExistence type="predicted"/>
<dbReference type="AlphaFoldDB" id="A0A6A6HM17"/>
<dbReference type="Proteomes" id="UP000800092">
    <property type="component" value="Unassembled WGS sequence"/>
</dbReference>
<evidence type="ECO:0000313" key="2">
    <source>
        <dbReference type="Proteomes" id="UP000800092"/>
    </source>
</evidence>
<gene>
    <name evidence="1" type="ORF">EV356DRAFT_502172</name>
</gene>
<dbReference type="EMBL" id="ML991773">
    <property type="protein sequence ID" value="KAF2239186.1"/>
    <property type="molecule type" value="Genomic_DNA"/>
</dbReference>
<name>A0A6A6HM17_VIRVR</name>
<keyword evidence="2" id="KW-1185">Reference proteome</keyword>
<evidence type="ECO:0000313" key="1">
    <source>
        <dbReference type="EMBL" id="KAF2239186.1"/>
    </source>
</evidence>
<accession>A0A6A6HM17</accession>
<protein>
    <submittedName>
        <fullName evidence="1">Uncharacterized protein</fullName>
    </submittedName>
</protein>